<keyword evidence="3 9" id="KW-1003">Cell membrane</keyword>
<dbReference type="InterPro" id="IPR018448">
    <property type="entry name" value="TatB"/>
</dbReference>
<evidence type="ECO:0000256" key="11">
    <source>
        <dbReference type="SAM" id="Phobius"/>
    </source>
</evidence>
<evidence type="ECO:0000256" key="8">
    <source>
        <dbReference type="ARBA" id="ARBA00023136"/>
    </source>
</evidence>
<dbReference type="Proteomes" id="UP000190064">
    <property type="component" value="Unassembled WGS sequence"/>
</dbReference>
<keyword evidence="6 9" id="KW-1133">Transmembrane helix</keyword>
<dbReference type="RefSeq" id="WP_078320712.1">
    <property type="nucleotide sequence ID" value="NZ_FXTS01000010.1"/>
</dbReference>
<gene>
    <name evidence="9" type="primary">tatB</name>
    <name evidence="12" type="ORF">BTA35_0215475</name>
</gene>
<comment type="function">
    <text evidence="9">Part of the twin-arginine translocation (Tat) system that transports large folded proteins containing a characteristic twin-arginine motif in their signal peptide across membranes. Together with TatC, TatB is part of a receptor directly interacting with Tat signal peptides. TatB may form an oligomeric binding site that transiently accommodates folded Tat precursor proteins before their translocation.</text>
</comment>
<dbReference type="PANTHER" id="PTHR33162">
    <property type="entry name" value="SEC-INDEPENDENT PROTEIN TRANSLOCASE PROTEIN TATA, CHLOROPLASTIC"/>
    <property type="match status" value="1"/>
</dbReference>
<comment type="similarity">
    <text evidence="9">Belongs to the TatB family.</text>
</comment>
<dbReference type="GO" id="GO:0033281">
    <property type="term" value="C:TAT protein transport complex"/>
    <property type="evidence" value="ECO:0007669"/>
    <property type="project" value="UniProtKB-UniRule"/>
</dbReference>
<keyword evidence="8 9" id="KW-0472">Membrane</keyword>
<proteinExistence type="inferred from homology"/>
<name>A0A1T1H8C8_OCELI</name>
<dbReference type="PANTHER" id="PTHR33162:SF1">
    <property type="entry name" value="SEC-INDEPENDENT PROTEIN TRANSLOCASE PROTEIN TATA, CHLOROPLASTIC"/>
    <property type="match status" value="1"/>
</dbReference>
<dbReference type="PRINTS" id="PR01506">
    <property type="entry name" value="TATBPROTEIN"/>
</dbReference>
<keyword evidence="4 9" id="KW-0812">Transmembrane</keyword>
<keyword evidence="5 9" id="KW-0653">Protein transport</keyword>
<evidence type="ECO:0000256" key="10">
    <source>
        <dbReference type="SAM" id="MobiDB-lite"/>
    </source>
</evidence>
<organism evidence="12 13">
    <name type="scientific">Oceanospirillum linum</name>
    <dbReference type="NCBI Taxonomy" id="966"/>
    <lineage>
        <taxon>Bacteria</taxon>
        <taxon>Pseudomonadati</taxon>
        <taxon>Pseudomonadota</taxon>
        <taxon>Gammaproteobacteria</taxon>
        <taxon>Oceanospirillales</taxon>
        <taxon>Oceanospirillaceae</taxon>
        <taxon>Oceanospirillum</taxon>
    </lineage>
</organism>
<evidence type="ECO:0000256" key="6">
    <source>
        <dbReference type="ARBA" id="ARBA00022989"/>
    </source>
</evidence>
<evidence type="ECO:0000313" key="12">
    <source>
        <dbReference type="EMBL" id="OOV86129.1"/>
    </source>
</evidence>
<accession>A0A1T1H8C8</accession>
<feature type="compositionally biased region" description="Basic and acidic residues" evidence="10">
    <location>
        <begin position="68"/>
        <end position="78"/>
    </location>
</feature>
<feature type="transmembrane region" description="Helical" evidence="11">
    <location>
        <begin position="6"/>
        <end position="25"/>
    </location>
</feature>
<evidence type="ECO:0000256" key="7">
    <source>
        <dbReference type="ARBA" id="ARBA00023010"/>
    </source>
</evidence>
<dbReference type="GO" id="GO:0043953">
    <property type="term" value="P:protein transport by the Tat complex"/>
    <property type="evidence" value="ECO:0007669"/>
    <property type="project" value="UniProtKB-UniRule"/>
</dbReference>
<feature type="compositionally biased region" description="Polar residues" evidence="10">
    <location>
        <begin position="123"/>
        <end position="144"/>
    </location>
</feature>
<comment type="subunit">
    <text evidence="9">The Tat system comprises two distinct complexes: a TatABC complex, containing multiple copies of TatA, TatB and TatC subunits, and a separate TatA complex, containing only TatA subunits. Substrates initially bind to the TatABC complex, which probably triggers association of the separate TatA complex to form the active translocon.</text>
</comment>
<dbReference type="NCBIfam" id="TIGR01410">
    <property type="entry name" value="tatB"/>
    <property type="match status" value="1"/>
</dbReference>
<keyword evidence="7 9" id="KW-0811">Translocation</keyword>
<dbReference type="Gene3D" id="1.20.5.3310">
    <property type="match status" value="1"/>
</dbReference>
<evidence type="ECO:0000256" key="2">
    <source>
        <dbReference type="ARBA" id="ARBA00022448"/>
    </source>
</evidence>
<dbReference type="EMBL" id="MTSD02000009">
    <property type="protein sequence ID" value="OOV86129.1"/>
    <property type="molecule type" value="Genomic_DNA"/>
</dbReference>
<keyword evidence="2 9" id="KW-0813">Transport</keyword>
<evidence type="ECO:0000256" key="1">
    <source>
        <dbReference type="ARBA" id="ARBA00004167"/>
    </source>
</evidence>
<evidence type="ECO:0000313" key="13">
    <source>
        <dbReference type="Proteomes" id="UP000190064"/>
    </source>
</evidence>
<protein>
    <recommendedName>
        <fullName evidence="9">Sec-independent protein translocase protein TatB</fullName>
    </recommendedName>
</protein>
<dbReference type="STRING" id="966.BTA35_0215475"/>
<reference evidence="12" key="1">
    <citation type="submission" date="2017-02" db="EMBL/GenBank/DDBJ databases">
        <title>Draft Genome Sequence of the Salt Water Bacterium Oceanospirillum linum ATCC 11336.</title>
        <authorList>
            <person name="Trachtenberg A.M."/>
            <person name="Carney J.G."/>
            <person name="Linnane J.D."/>
            <person name="Rheaume B.A."/>
            <person name="Pitts N.L."/>
            <person name="Mykles D.L."/>
            <person name="Maclea K.S."/>
        </authorList>
    </citation>
    <scope>NUCLEOTIDE SEQUENCE [LARGE SCALE GENOMIC DNA]</scope>
    <source>
        <strain evidence="12">ATCC 11336</strain>
    </source>
</reference>
<dbReference type="HAMAP" id="MF_00237">
    <property type="entry name" value="TatB"/>
    <property type="match status" value="1"/>
</dbReference>
<evidence type="ECO:0000256" key="3">
    <source>
        <dbReference type="ARBA" id="ARBA00022475"/>
    </source>
</evidence>
<sequence length="144" mass="15629">MFDIGFFELIVIGILALLVLGPERLPKAARTAGMWIGRIKQGLSSIQQEVNQQLHMEEMQKQLEENRRKLEETLRKQEQTITDSTGPQPASSGEPVNSGQAAADTETPTVQVRPEDEGPFGSTPVSPESSAEPSDKSAASNQKG</sequence>
<dbReference type="InterPro" id="IPR003369">
    <property type="entry name" value="TatA/B/E"/>
</dbReference>
<evidence type="ECO:0000256" key="9">
    <source>
        <dbReference type="HAMAP-Rule" id="MF_00237"/>
    </source>
</evidence>
<keyword evidence="13" id="KW-1185">Reference proteome</keyword>
<evidence type="ECO:0000256" key="5">
    <source>
        <dbReference type="ARBA" id="ARBA00022927"/>
    </source>
</evidence>
<dbReference type="GO" id="GO:0008320">
    <property type="term" value="F:protein transmembrane transporter activity"/>
    <property type="evidence" value="ECO:0007669"/>
    <property type="project" value="UniProtKB-UniRule"/>
</dbReference>
<feature type="compositionally biased region" description="Polar residues" evidence="10">
    <location>
        <begin position="79"/>
        <end position="110"/>
    </location>
</feature>
<dbReference type="AlphaFoldDB" id="A0A1T1H8C8"/>
<feature type="region of interest" description="Disordered" evidence="10">
    <location>
        <begin position="68"/>
        <end position="144"/>
    </location>
</feature>
<evidence type="ECO:0000256" key="4">
    <source>
        <dbReference type="ARBA" id="ARBA00022692"/>
    </source>
</evidence>
<comment type="caution">
    <text evidence="12">The sequence shown here is derived from an EMBL/GenBank/DDBJ whole genome shotgun (WGS) entry which is preliminary data.</text>
</comment>
<comment type="subcellular location">
    <subcellularLocation>
        <location evidence="9">Cell membrane</location>
        <topology evidence="9">Single-pass membrane protein</topology>
    </subcellularLocation>
    <subcellularLocation>
        <location evidence="1">Membrane</location>
        <topology evidence="1">Single-pass membrane protein</topology>
    </subcellularLocation>
</comment>
<dbReference type="Pfam" id="PF02416">
    <property type="entry name" value="TatA_B_E"/>
    <property type="match status" value="1"/>
</dbReference>